<feature type="transmembrane region" description="Helical" evidence="7">
    <location>
        <begin position="82"/>
        <end position="101"/>
    </location>
</feature>
<evidence type="ECO:0000256" key="7">
    <source>
        <dbReference type="RuleBase" id="RU363032"/>
    </source>
</evidence>
<evidence type="ECO:0000256" key="6">
    <source>
        <dbReference type="ARBA" id="ARBA00023136"/>
    </source>
</evidence>
<evidence type="ECO:0000256" key="2">
    <source>
        <dbReference type="ARBA" id="ARBA00022448"/>
    </source>
</evidence>
<dbReference type="EMBL" id="JANCLU010000013">
    <property type="protein sequence ID" value="MCP8939664.1"/>
    <property type="molecule type" value="Genomic_DNA"/>
</dbReference>
<dbReference type="CDD" id="cd06261">
    <property type="entry name" value="TM_PBP2"/>
    <property type="match status" value="1"/>
</dbReference>
<feature type="domain" description="ABC transmembrane type-1" evidence="8">
    <location>
        <begin position="78"/>
        <end position="269"/>
    </location>
</feature>
<proteinExistence type="inferred from homology"/>
<sequence length="283" mass="31548">MKQPRFRRLGALPLAGIPHAVFATAFVLLYLFPIYWMFISGLKSTAEIFANPPTFVPRQPTLASFEYIFLRENVLRYLRNSLAIAIPVTVLTLLLGSMGAYAMSRLRGRLVDVALVLVLLLQVFPEALLATPMFIIFKSLGILNTFAAVILATASKTLSFALVILRPMFRQVPYELEEASFVDGCTPLQTFRLIVLPIMRVPLIVVGTLSFVQAYGQFVYAMTLMSQQELQPATVGIYSFVGAEYADWHRVMAFSSIFVLPILVLFLFLQRRIVAGLTAGALK</sequence>
<evidence type="ECO:0000256" key="5">
    <source>
        <dbReference type="ARBA" id="ARBA00022989"/>
    </source>
</evidence>
<feature type="transmembrane region" description="Helical" evidence="7">
    <location>
        <begin position="248"/>
        <end position="269"/>
    </location>
</feature>
<accession>A0ABT1LDX1</accession>
<protein>
    <submittedName>
        <fullName evidence="9">Carbohydrate ABC transporter permease</fullName>
    </submittedName>
</protein>
<dbReference type="Pfam" id="PF00528">
    <property type="entry name" value="BPD_transp_1"/>
    <property type="match status" value="1"/>
</dbReference>
<comment type="caution">
    <text evidence="9">The sequence shown here is derived from an EMBL/GenBank/DDBJ whole genome shotgun (WGS) entry which is preliminary data.</text>
</comment>
<keyword evidence="5 7" id="KW-1133">Transmembrane helix</keyword>
<feature type="transmembrane region" description="Helical" evidence="7">
    <location>
        <begin position="142"/>
        <end position="165"/>
    </location>
</feature>
<dbReference type="InterPro" id="IPR000515">
    <property type="entry name" value="MetI-like"/>
</dbReference>
<feature type="transmembrane region" description="Helical" evidence="7">
    <location>
        <begin position="113"/>
        <end position="136"/>
    </location>
</feature>
<dbReference type="PANTHER" id="PTHR32243">
    <property type="entry name" value="MALTOSE TRANSPORT SYSTEM PERMEASE-RELATED"/>
    <property type="match status" value="1"/>
</dbReference>
<evidence type="ECO:0000256" key="4">
    <source>
        <dbReference type="ARBA" id="ARBA00022692"/>
    </source>
</evidence>
<dbReference type="SUPFAM" id="SSF161098">
    <property type="entry name" value="MetI-like"/>
    <property type="match status" value="1"/>
</dbReference>
<evidence type="ECO:0000313" key="9">
    <source>
        <dbReference type="EMBL" id="MCP8939664.1"/>
    </source>
</evidence>
<keyword evidence="2 7" id="KW-0813">Transport</keyword>
<evidence type="ECO:0000256" key="1">
    <source>
        <dbReference type="ARBA" id="ARBA00004651"/>
    </source>
</evidence>
<reference evidence="9 10" key="1">
    <citation type="submission" date="2022-07" db="EMBL/GenBank/DDBJ databases">
        <authorList>
            <person name="Li W.-J."/>
            <person name="Deng Q.-Q."/>
        </authorList>
    </citation>
    <scope>NUCLEOTIDE SEQUENCE [LARGE SCALE GENOMIC DNA]</scope>
    <source>
        <strain evidence="9 10">SYSU M60028</strain>
    </source>
</reference>
<comment type="subcellular location">
    <subcellularLocation>
        <location evidence="1 7">Cell membrane</location>
        <topology evidence="1 7">Multi-pass membrane protein</topology>
    </subcellularLocation>
</comment>
<gene>
    <name evidence="9" type="ORF">NK718_14140</name>
</gene>
<feature type="transmembrane region" description="Helical" evidence="7">
    <location>
        <begin position="12"/>
        <end position="36"/>
    </location>
</feature>
<keyword evidence="10" id="KW-1185">Reference proteome</keyword>
<dbReference type="RefSeq" id="WP_254743499.1">
    <property type="nucleotide sequence ID" value="NZ_JANCLU010000013.1"/>
</dbReference>
<feature type="transmembrane region" description="Helical" evidence="7">
    <location>
        <begin position="201"/>
        <end position="222"/>
    </location>
</feature>
<evidence type="ECO:0000256" key="3">
    <source>
        <dbReference type="ARBA" id="ARBA00022475"/>
    </source>
</evidence>
<comment type="similarity">
    <text evidence="7">Belongs to the binding-protein-dependent transport system permease family.</text>
</comment>
<keyword evidence="4 7" id="KW-0812">Transmembrane</keyword>
<keyword evidence="6 7" id="KW-0472">Membrane</keyword>
<dbReference type="PANTHER" id="PTHR32243:SF18">
    <property type="entry name" value="INNER MEMBRANE ABC TRANSPORTER PERMEASE PROTEIN YCJP"/>
    <property type="match status" value="1"/>
</dbReference>
<dbReference type="Proteomes" id="UP001205890">
    <property type="component" value="Unassembled WGS sequence"/>
</dbReference>
<evidence type="ECO:0000259" key="8">
    <source>
        <dbReference type="PROSITE" id="PS50928"/>
    </source>
</evidence>
<dbReference type="InterPro" id="IPR050901">
    <property type="entry name" value="BP-dep_ABC_trans_perm"/>
</dbReference>
<dbReference type="InterPro" id="IPR035906">
    <property type="entry name" value="MetI-like_sf"/>
</dbReference>
<dbReference type="PROSITE" id="PS50928">
    <property type="entry name" value="ABC_TM1"/>
    <property type="match status" value="1"/>
</dbReference>
<organism evidence="9 10">
    <name type="scientific">Alsobacter ponti</name>
    <dbReference type="NCBI Taxonomy" id="2962936"/>
    <lineage>
        <taxon>Bacteria</taxon>
        <taxon>Pseudomonadati</taxon>
        <taxon>Pseudomonadota</taxon>
        <taxon>Alphaproteobacteria</taxon>
        <taxon>Hyphomicrobiales</taxon>
        <taxon>Alsobacteraceae</taxon>
        <taxon>Alsobacter</taxon>
    </lineage>
</organism>
<keyword evidence="3" id="KW-1003">Cell membrane</keyword>
<evidence type="ECO:0000313" key="10">
    <source>
        <dbReference type="Proteomes" id="UP001205890"/>
    </source>
</evidence>
<dbReference type="Gene3D" id="1.10.3720.10">
    <property type="entry name" value="MetI-like"/>
    <property type="match status" value="1"/>
</dbReference>
<name>A0ABT1LDX1_9HYPH</name>